<evidence type="ECO:0000256" key="6">
    <source>
        <dbReference type="PROSITE-ProRule" id="PRU00176"/>
    </source>
</evidence>
<dbReference type="FunCoup" id="A0A165F685">
    <property type="interactions" value="549"/>
</dbReference>
<accession>A0A165F685</accession>
<evidence type="ECO:0000256" key="7">
    <source>
        <dbReference type="SAM" id="MobiDB-lite"/>
    </source>
</evidence>
<name>A0A165F685_9BASI</name>
<evidence type="ECO:0000313" key="10">
    <source>
        <dbReference type="Proteomes" id="UP000076842"/>
    </source>
</evidence>
<evidence type="ECO:0000256" key="3">
    <source>
        <dbReference type="ARBA" id="ARBA00022884"/>
    </source>
</evidence>
<protein>
    <recommendedName>
        <fullName evidence="5">Eukaryotic translation initiation factor 3 subunit G</fullName>
        <shortName evidence="5">eIF3g</shortName>
    </recommendedName>
    <alternativeName>
        <fullName evidence="5">Eukaryotic translation initiation factor 3 RNA-binding subunit</fullName>
        <shortName evidence="5">eIF-3 RNA-binding subunit</shortName>
    </alternativeName>
    <alternativeName>
        <fullName evidence="5">Translation initiation factor eIF3 p33 subunit homolog</fullName>
        <shortName evidence="5">eIF3 p33 homolog</shortName>
    </alternativeName>
</protein>
<feature type="region of interest" description="Disordered" evidence="7">
    <location>
        <begin position="174"/>
        <end position="196"/>
    </location>
</feature>
<dbReference type="InterPro" id="IPR034240">
    <property type="entry name" value="eIF3G_RRM"/>
</dbReference>
<dbReference type="GO" id="GO:0005852">
    <property type="term" value="C:eukaryotic translation initiation factor 3 complex"/>
    <property type="evidence" value="ECO:0007669"/>
    <property type="project" value="UniProtKB-UniRule"/>
</dbReference>
<proteinExistence type="inferred from homology"/>
<keyword evidence="4 5" id="KW-0648">Protein biosynthesis</keyword>
<sequence length="309" mass="33362">MSSLRVGGSCSCCCRRAKTSWADDVDEPIIQKPKVEESVDENGLRTVVEYTVNEEGKRVKITRKIRRVLQTTVVDHAVAERKHWAKFGAEKGAKPGPDRATTTVSEPIELKLAAGGVKQAEPEPDEATAMKAKLGGKKVLCRICQGDHFTAKCPYKDTLEPLGLGAAGADTPMDGIATPQDEPAPSASASGPGGKYVPPSMRAGANRAGESMFKPGGNRDDMPTLRVTNLSEDAEEDDLRDLFSRFGRVARVFIGRDRETGVGKGYAFVSFEERDQAQRALERVNGMGYANLILSVAWSVPREQRPGGA</sequence>
<evidence type="ECO:0000259" key="8">
    <source>
        <dbReference type="PROSITE" id="PS50102"/>
    </source>
</evidence>
<keyword evidence="10" id="KW-1185">Reference proteome</keyword>
<reference evidence="9 10" key="1">
    <citation type="journal article" date="2016" name="Mol. Biol. Evol.">
        <title>Comparative Genomics of Early-Diverging Mushroom-Forming Fungi Provides Insights into the Origins of Lignocellulose Decay Capabilities.</title>
        <authorList>
            <person name="Nagy L.G."/>
            <person name="Riley R."/>
            <person name="Tritt A."/>
            <person name="Adam C."/>
            <person name="Daum C."/>
            <person name="Floudas D."/>
            <person name="Sun H."/>
            <person name="Yadav J.S."/>
            <person name="Pangilinan J."/>
            <person name="Larsson K.H."/>
            <person name="Matsuura K."/>
            <person name="Barry K."/>
            <person name="Labutti K."/>
            <person name="Kuo R."/>
            <person name="Ohm R.A."/>
            <person name="Bhattacharya S.S."/>
            <person name="Shirouzu T."/>
            <person name="Yoshinaga Y."/>
            <person name="Martin F.M."/>
            <person name="Grigoriev I.V."/>
            <person name="Hibbett D.S."/>
        </authorList>
    </citation>
    <scope>NUCLEOTIDE SEQUENCE [LARGE SCALE GENOMIC DNA]</scope>
    <source>
        <strain evidence="9 10">HHB12733</strain>
    </source>
</reference>
<dbReference type="Proteomes" id="UP000076842">
    <property type="component" value="Unassembled WGS sequence"/>
</dbReference>
<evidence type="ECO:0000256" key="4">
    <source>
        <dbReference type="ARBA" id="ARBA00022917"/>
    </source>
</evidence>
<dbReference type="PIRSF" id="PIRSF037949">
    <property type="entry name" value="Transl_init_eIF-3_RNA-bind"/>
    <property type="match status" value="1"/>
</dbReference>
<dbReference type="GO" id="GO:0016282">
    <property type="term" value="C:eukaryotic 43S preinitiation complex"/>
    <property type="evidence" value="ECO:0007669"/>
    <property type="project" value="UniProtKB-UniRule"/>
</dbReference>
<evidence type="ECO:0000256" key="5">
    <source>
        <dbReference type="HAMAP-Rule" id="MF_03006"/>
    </source>
</evidence>
<dbReference type="InterPro" id="IPR024675">
    <property type="entry name" value="eIF3g_N"/>
</dbReference>
<dbReference type="STRING" id="1353952.A0A165F685"/>
<dbReference type="CDD" id="cd12933">
    <property type="entry name" value="eIF3G"/>
    <property type="match status" value="1"/>
</dbReference>
<dbReference type="GO" id="GO:0033290">
    <property type="term" value="C:eukaryotic 48S preinitiation complex"/>
    <property type="evidence" value="ECO:0007669"/>
    <property type="project" value="UniProtKB-UniRule"/>
</dbReference>
<dbReference type="Gene3D" id="3.30.70.330">
    <property type="match status" value="1"/>
</dbReference>
<comment type="subcellular location">
    <subcellularLocation>
        <location evidence="5">Cytoplasm</location>
    </subcellularLocation>
</comment>
<keyword evidence="1 5" id="KW-0963">Cytoplasm</keyword>
<dbReference type="Pfam" id="PF00076">
    <property type="entry name" value="RRM_1"/>
    <property type="match status" value="1"/>
</dbReference>
<dbReference type="AlphaFoldDB" id="A0A165F685"/>
<dbReference type="HAMAP" id="MF_03006">
    <property type="entry name" value="eIF3g"/>
    <property type="match status" value="1"/>
</dbReference>
<keyword evidence="3 6" id="KW-0694">RNA-binding</keyword>
<dbReference type="InParanoid" id="A0A165F685"/>
<dbReference type="GO" id="GO:0001732">
    <property type="term" value="P:formation of cytoplasmic translation initiation complex"/>
    <property type="evidence" value="ECO:0007669"/>
    <property type="project" value="UniProtKB-UniRule"/>
</dbReference>
<dbReference type="EMBL" id="KV423980">
    <property type="protein sequence ID" value="KZT56273.1"/>
    <property type="molecule type" value="Genomic_DNA"/>
</dbReference>
<organism evidence="9 10">
    <name type="scientific">Calocera cornea HHB12733</name>
    <dbReference type="NCBI Taxonomy" id="1353952"/>
    <lineage>
        <taxon>Eukaryota</taxon>
        <taxon>Fungi</taxon>
        <taxon>Dikarya</taxon>
        <taxon>Basidiomycota</taxon>
        <taxon>Agaricomycotina</taxon>
        <taxon>Dacrymycetes</taxon>
        <taxon>Dacrymycetales</taxon>
        <taxon>Dacrymycetaceae</taxon>
        <taxon>Calocera</taxon>
    </lineage>
</organism>
<evidence type="ECO:0000256" key="2">
    <source>
        <dbReference type="ARBA" id="ARBA00022540"/>
    </source>
</evidence>
<comment type="similarity">
    <text evidence="5">Belongs to the eIF-3 subunit G family.</text>
</comment>
<evidence type="ECO:0000256" key="1">
    <source>
        <dbReference type="ARBA" id="ARBA00022490"/>
    </source>
</evidence>
<dbReference type="SUPFAM" id="SSF54928">
    <property type="entry name" value="RNA-binding domain, RBD"/>
    <property type="match status" value="1"/>
</dbReference>
<dbReference type="GO" id="GO:0003743">
    <property type="term" value="F:translation initiation factor activity"/>
    <property type="evidence" value="ECO:0007669"/>
    <property type="project" value="UniProtKB-UniRule"/>
</dbReference>
<dbReference type="PANTHER" id="PTHR10352">
    <property type="entry name" value="EUKARYOTIC TRANSLATION INITIATION FACTOR 3 SUBUNIT G"/>
    <property type="match status" value="1"/>
</dbReference>
<evidence type="ECO:0000313" key="9">
    <source>
        <dbReference type="EMBL" id="KZT56273.1"/>
    </source>
</evidence>
<dbReference type="InterPro" id="IPR000504">
    <property type="entry name" value="RRM_dom"/>
</dbReference>
<dbReference type="CDD" id="cd12408">
    <property type="entry name" value="RRM_eIF3G_like"/>
    <property type="match status" value="1"/>
</dbReference>
<dbReference type="PROSITE" id="PS50102">
    <property type="entry name" value="RRM"/>
    <property type="match status" value="1"/>
</dbReference>
<keyword evidence="2 5" id="KW-0396">Initiation factor</keyword>
<dbReference type="OrthoDB" id="639027at2759"/>
<dbReference type="InterPro" id="IPR012677">
    <property type="entry name" value="Nucleotide-bd_a/b_plait_sf"/>
</dbReference>
<feature type="domain" description="RRM" evidence="8">
    <location>
        <begin position="223"/>
        <end position="301"/>
    </location>
</feature>
<gene>
    <name evidence="5" type="primary">TIF35</name>
    <name evidence="9" type="ORF">CALCODRAFT_321475</name>
</gene>
<dbReference type="InterPro" id="IPR017334">
    <property type="entry name" value="eIF3_g"/>
</dbReference>
<comment type="function">
    <text evidence="5">RNA-binding component of the eukaryotic translation initiation factor 3 (eIF-3) complex, which is involved in protein synthesis of a specialized repertoire of mRNAs and, together with other initiation factors, stimulates binding of mRNA and methionyl-tRNAi to the 40S ribosome. The eIF-3 complex specifically targets and initiates translation of a subset of mRNAs involved in cell proliferation. This subunit can bind 18S rRNA.</text>
</comment>
<dbReference type="SMART" id="SM00360">
    <property type="entry name" value="RRM"/>
    <property type="match status" value="1"/>
</dbReference>
<dbReference type="Pfam" id="PF12353">
    <property type="entry name" value="eIF3g"/>
    <property type="match status" value="1"/>
</dbReference>
<comment type="subunit">
    <text evidence="5">Component of the eukaryotic translation initiation factor 3 (eIF-3) complex.</text>
</comment>
<dbReference type="GO" id="GO:0003723">
    <property type="term" value="F:RNA binding"/>
    <property type="evidence" value="ECO:0007669"/>
    <property type="project" value="UniProtKB-UniRule"/>
</dbReference>
<dbReference type="InterPro" id="IPR035979">
    <property type="entry name" value="RBD_domain_sf"/>
</dbReference>